<dbReference type="Proteomes" id="UP000324222">
    <property type="component" value="Unassembled WGS sequence"/>
</dbReference>
<proteinExistence type="predicted"/>
<name>A0A5B7HE58_PORTR</name>
<gene>
    <name evidence="1" type="ORF">E2C01_063615</name>
</gene>
<dbReference type="AlphaFoldDB" id="A0A5B7HE58"/>
<dbReference type="EMBL" id="VSRR010029350">
    <property type="protein sequence ID" value="MPC69392.1"/>
    <property type="molecule type" value="Genomic_DNA"/>
</dbReference>
<sequence>MSLCPVTLRLPPHLPSRSRHVRFPSRTKFSPHEPAIRLSEAEEKCKQGEGVLASLWDIRGVKLCGNADECTYYLTVPGEGARTGSAPVLANR</sequence>
<accession>A0A5B7HE58</accession>
<protein>
    <submittedName>
        <fullName evidence="1">Uncharacterized protein</fullName>
    </submittedName>
</protein>
<evidence type="ECO:0000313" key="2">
    <source>
        <dbReference type="Proteomes" id="UP000324222"/>
    </source>
</evidence>
<evidence type="ECO:0000313" key="1">
    <source>
        <dbReference type="EMBL" id="MPC69392.1"/>
    </source>
</evidence>
<organism evidence="1 2">
    <name type="scientific">Portunus trituberculatus</name>
    <name type="common">Swimming crab</name>
    <name type="synonym">Neptunus trituberculatus</name>
    <dbReference type="NCBI Taxonomy" id="210409"/>
    <lineage>
        <taxon>Eukaryota</taxon>
        <taxon>Metazoa</taxon>
        <taxon>Ecdysozoa</taxon>
        <taxon>Arthropoda</taxon>
        <taxon>Crustacea</taxon>
        <taxon>Multicrustacea</taxon>
        <taxon>Malacostraca</taxon>
        <taxon>Eumalacostraca</taxon>
        <taxon>Eucarida</taxon>
        <taxon>Decapoda</taxon>
        <taxon>Pleocyemata</taxon>
        <taxon>Brachyura</taxon>
        <taxon>Eubrachyura</taxon>
        <taxon>Portunoidea</taxon>
        <taxon>Portunidae</taxon>
        <taxon>Portuninae</taxon>
        <taxon>Portunus</taxon>
    </lineage>
</organism>
<comment type="caution">
    <text evidence="1">The sequence shown here is derived from an EMBL/GenBank/DDBJ whole genome shotgun (WGS) entry which is preliminary data.</text>
</comment>
<reference evidence="1 2" key="1">
    <citation type="submission" date="2019-05" db="EMBL/GenBank/DDBJ databases">
        <title>Another draft genome of Portunus trituberculatus and its Hox gene families provides insights of decapod evolution.</title>
        <authorList>
            <person name="Jeong J.-H."/>
            <person name="Song I."/>
            <person name="Kim S."/>
            <person name="Choi T."/>
            <person name="Kim D."/>
            <person name="Ryu S."/>
            <person name="Kim W."/>
        </authorList>
    </citation>
    <scope>NUCLEOTIDE SEQUENCE [LARGE SCALE GENOMIC DNA]</scope>
    <source>
        <tissue evidence="1">Muscle</tissue>
    </source>
</reference>
<keyword evidence="2" id="KW-1185">Reference proteome</keyword>